<gene>
    <name evidence="6" type="ORF">ODALV1_LOCUS7817</name>
</gene>
<feature type="domain" description="Gfo/Idh/MocA-like oxidoreductase N-terminal" evidence="4">
    <location>
        <begin position="45"/>
        <end position="165"/>
    </location>
</feature>
<protein>
    <recommendedName>
        <fullName evidence="8">Oxidoreductase YrbE</fullName>
    </recommendedName>
</protein>
<keyword evidence="7" id="KW-1185">Reference proteome</keyword>
<dbReference type="InterPro" id="IPR000683">
    <property type="entry name" value="Gfo/Idh/MocA-like_OxRdtase_N"/>
</dbReference>
<evidence type="ECO:0000256" key="2">
    <source>
        <dbReference type="ARBA" id="ARBA00023002"/>
    </source>
</evidence>
<dbReference type="Proteomes" id="UP001642540">
    <property type="component" value="Unassembled WGS sequence"/>
</dbReference>
<dbReference type="InterPro" id="IPR036291">
    <property type="entry name" value="NAD(P)-bd_dom_sf"/>
</dbReference>
<proteinExistence type="inferred from homology"/>
<reference evidence="6 7" key="1">
    <citation type="submission" date="2024-08" db="EMBL/GenBank/DDBJ databases">
        <authorList>
            <person name="Cucini C."/>
            <person name="Frati F."/>
        </authorList>
    </citation>
    <scope>NUCLEOTIDE SEQUENCE [LARGE SCALE GENOMIC DNA]</scope>
</reference>
<feature type="domain" description="GFO/IDH/MocA-like oxidoreductase" evidence="5">
    <location>
        <begin position="178"/>
        <end position="296"/>
    </location>
</feature>
<dbReference type="Pfam" id="PF01408">
    <property type="entry name" value="GFO_IDH_MocA"/>
    <property type="match status" value="1"/>
</dbReference>
<evidence type="ECO:0008006" key="8">
    <source>
        <dbReference type="Google" id="ProtNLM"/>
    </source>
</evidence>
<dbReference type="Pfam" id="PF22725">
    <property type="entry name" value="GFO_IDH_MocA_C3"/>
    <property type="match status" value="1"/>
</dbReference>
<dbReference type="PANTHER" id="PTHR42840">
    <property type="entry name" value="NAD(P)-BINDING ROSSMANN-FOLD SUPERFAMILY PROTEIN-RELATED"/>
    <property type="match status" value="1"/>
</dbReference>
<dbReference type="InterPro" id="IPR055170">
    <property type="entry name" value="GFO_IDH_MocA-like_dom"/>
</dbReference>
<evidence type="ECO:0000313" key="7">
    <source>
        <dbReference type="Proteomes" id="UP001642540"/>
    </source>
</evidence>
<evidence type="ECO:0000259" key="4">
    <source>
        <dbReference type="Pfam" id="PF01408"/>
    </source>
</evidence>
<dbReference type="PANTHER" id="PTHR42840:SF3">
    <property type="entry name" value="BINDING ROSSMANN FOLD OXIDOREDUCTASE, PUTATIVE (AFU_ORTHOLOGUE AFUA_2G10240)-RELATED"/>
    <property type="match status" value="1"/>
</dbReference>
<dbReference type="Gene3D" id="3.30.360.10">
    <property type="entry name" value="Dihydrodipicolinate Reductase, domain 2"/>
    <property type="match status" value="1"/>
</dbReference>
<organism evidence="6 7">
    <name type="scientific">Orchesella dallaii</name>
    <dbReference type="NCBI Taxonomy" id="48710"/>
    <lineage>
        <taxon>Eukaryota</taxon>
        <taxon>Metazoa</taxon>
        <taxon>Ecdysozoa</taxon>
        <taxon>Arthropoda</taxon>
        <taxon>Hexapoda</taxon>
        <taxon>Collembola</taxon>
        <taxon>Entomobryomorpha</taxon>
        <taxon>Entomobryoidea</taxon>
        <taxon>Orchesellidae</taxon>
        <taxon>Orchesellinae</taxon>
        <taxon>Orchesella</taxon>
    </lineage>
</organism>
<comment type="caution">
    <text evidence="6">The sequence shown here is derived from an EMBL/GenBank/DDBJ whole genome shotgun (WGS) entry which is preliminary data.</text>
</comment>
<name>A0ABP1Q6X3_9HEXA</name>
<evidence type="ECO:0000256" key="1">
    <source>
        <dbReference type="ARBA" id="ARBA00010928"/>
    </source>
</evidence>
<evidence type="ECO:0000259" key="5">
    <source>
        <dbReference type="Pfam" id="PF22725"/>
    </source>
</evidence>
<feature type="region of interest" description="Disordered" evidence="3">
    <location>
        <begin position="1"/>
        <end position="23"/>
    </location>
</feature>
<keyword evidence="2" id="KW-0560">Oxidoreductase</keyword>
<evidence type="ECO:0000256" key="3">
    <source>
        <dbReference type="SAM" id="MobiDB-lite"/>
    </source>
</evidence>
<evidence type="ECO:0000313" key="6">
    <source>
        <dbReference type="EMBL" id="CAL8091066.1"/>
    </source>
</evidence>
<sequence length="381" mass="42004">MTSKPSATPSNTNNTGTPSVPPKEDYKYHDFLKLLNPSEPNKQVTVALFGVGRAGTIHLGNLLGNTRIILKYVVEERAERRKEIENIIGGSSSPIKVVGIDQTNAVLGDKSLQAVVITTPTFTHKDIVLKALDYGKAVFCEKPIADNNEDIKKCYQKAQDAGLPLLCAFNRRFDPSFSTLAKRVHAGELGKVHMVKTCARDSPLPSLEYLKISNGIFHDCAVHDIDLVCWTLGQFPTRVFSTAIAHRKEIADIDDFDTVAIQMTFPGGTMALIDLSRLAVYGYDQRIEVFGPGGMLQCNNQSSVTLQSFKSEGVQDQPILYSFASRYDDAYKRQLNHFIDVVQGKEELIITAKQTLACCRIASAAEKSARTGLPVDIKYDD</sequence>
<dbReference type="Gene3D" id="3.40.50.720">
    <property type="entry name" value="NAD(P)-binding Rossmann-like Domain"/>
    <property type="match status" value="1"/>
</dbReference>
<dbReference type="EMBL" id="CAXLJM020000024">
    <property type="protein sequence ID" value="CAL8091066.1"/>
    <property type="molecule type" value="Genomic_DNA"/>
</dbReference>
<dbReference type="SUPFAM" id="SSF51735">
    <property type="entry name" value="NAD(P)-binding Rossmann-fold domains"/>
    <property type="match status" value="1"/>
</dbReference>
<feature type="compositionally biased region" description="Low complexity" evidence="3">
    <location>
        <begin position="1"/>
        <end position="18"/>
    </location>
</feature>
<comment type="similarity">
    <text evidence="1">Belongs to the Gfo/Idh/MocA family.</text>
</comment>
<accession>A0ABP1Q6X3</accession>
<dbReference type="SUPFAM" id="SSF55347">
    <property type="entry name" value="Glyceraldehyde-3-phosphate dehydrogenase-like, C-terminal domain"/>
    <property type="match status" value="1"/>
</dbReference>